<proteinExistence type="predicted"/>
<accession>A0AAN6MQ34</accession>
<feature type="region of interest" description="Disordered" evidence="1">
    <location>
        <begin position="36"/>
        <end position="73"/>
    </location>
</feature>
<reference evidence="3" key="2">
    <citation type="submission" date="2023-05" db="EMBL/GenBank/DDBJ databases">
        <authorList>
            <consortium name="Lawrence Berkeley National Laboratory"/>
            <person name="Steindorff A."/>
            <person name="Hensen N."/>
            <person name="Bonometti L."/>
            <person name="Westerberg I."/>
            <person name="Brannstrom I.O."/>
            <person name="Guillou S."/>
            <person name="Cros-Aarteil S."/>
            <person name="Calhoun S."/>
            <person name="Haridas S."/>
            <person name="Kuo A."/>
            <person name="Mondo S."/>
            <person name="Pangilinan J."/>
            <person name="Riley R."/>
            <person name="Labutti K."/>
            <person name="Andreopoulos B."/>
            <person name="Lipzen A."/>
            <person name="Chen C."/>
            <person name="Yanf M."/>
            <person name="Daum C."/>
            <person name="Ng V."/>
            <person name="Clum A."/>
            <person name="Ohm R."/>
            <person name="Martin F."/>
            <person name="Silar P."/>
            <person name="Natvig D."/>
            <person name="Lalanne C."/>
            <person name="Gautier V."/>
            <person name="Ament-Velasquez S.L."/>
            <person name="Kruys A."/>
            <person name="Hutchinson M.I."/>
            <person name="Powell A.J."/>
            <person name="Barry K."/>
            <person name="Miller A.N."/>
            <person name="Grigoriev I.V."/>
            <person name="Debuchy R."/>
            <person name="Gladieux P."/>
            <person name="Thoren M.H."/>
            <person name="Johannesson H."/>
        </authorList>
    </citation>
    <scope>NUCLEOTIDE SEQUENCE</scope>
    <source>
        <strain evidence="3">CBS 103.79</strain>
    </source>
</reference>
<dbReference type="EMBL" id="MU855397">
    <property type="protein sequence ID" value="KAK3904455.1"/>
    <property type="molecule type" value="Genomic_DNA"/>
</dbReference>
<gene>
    <name evidence="3" type="ORF">C8A05DRAFT_31782</name>
</gene>
<organism evidence="3 4">
    <name type="scientific">Staphylotrichum tortipilum</name>
    <dbReference type="NCBI Taxonomy" id="2831512"/>
    <lineage>
        <taxon>Eukaryota</taxon>
        <taxon>Fungi</taxon>
        <taxon>Dikarya</taxon>
        <taxon>Ascomycota</taxon>
        <taxon>Pezizomycotina</taxon>
        <taxon>Sordariomycetes</taxon>
        <taxon>Sordariomycetidae</taxon>
        <taxon>Sordariales</taxon>
        <taxon>Chaetomiaceae</taxon>
        <taxon>Staphylotrichum</taxon>
    </lineage>
</organism>
<evidence type="ECO:0000313" key="3">
    <source>
        <dbReference type="EMBL" id="KAK3904455.1"/>
    </source>
</evidence>
<dbReference type="AlphaFoldDB" id="A0AAN6MQ34"/>
<feature type="compositionally biased region" description="Polar residues" evidence="1">
    <location>
        <begin position="63"/>
        <end position="73"/>
    </location>
</feature>
<sequence length="73" mass="8180">MPMLVLILMPTLQMMMLTADADEAQAQSARMGMRLHRAPKMQPPVVVTKNRNGNAHPTREPLQPQSRKSLGRC</sequence>
<evidence type="ECO:0000313" key="4">
    <source>
        <dbReference type="Proteomes" id="UP001303889"/>
    </source>
</evidence>
<dbReference type="Proteomes" id="UP001303889">
    <property type="component" value="Unassembled WGS sequence"/>
</dbReference>
<comment type="caution">
    <text evidence="3">The sequence shown here is derived from an EMBL/GenBank/DDBJ whole genome shotgun (WGS) entry which is preliminary data.</text>
</comment>
<protein>
    <recommendedName>
        <fullName evidence="5">Secreted protein</fullName>
    </recommendedName>
</protein>
<evidence type="ECO:0008006" key="5">
    <source>
        <dbReference type="Google" id="ProtNLM"/>
    </source>
</evidence>
<evidence type="ECO:0000256" key="1">
    <source>
        <dbReference type="SAM" id="MobiDB-lite"/>
    </source>
</evidence>
<feature type="signal peptide" evidence="2">
    <location>
        <begin position="1"/>
        <end position="21"/>
    </location>
</feature>
<evidence type="ECO:0000256" key="2">
    <source>
        <dbReference type="SAM" id="SignalP"/>
    </source>
</evidence>
<keyword evidence="2" id="KW-0732">Signal</keyword>
<feature type="chain" id="PRO_5042928803" description="Secreted protein" evidence="2">
    <location>
        <begin position="22"/>
        <end position="73"/>
    </location>
</feature>
<reference evidence="3" key="1">
    <citation type="journal article" date="2023" name="Mol. Phylogenet. Evol.">
        <title>Genome-scale phylogeny and comparative genomics of the fungal order Sordariales.</title>
        <authorList>
            <person name="Hensen N."/>
            <person name="Bonometti L."/>
            <person name="Westerberg I."/>
            <person name="Brannstrom I.O."/>
            <person name="Guillou S."/>
            <person name="Cros-Aarteil S."/>
            <person name="Calhoun S."/>
            <person name="Haridas S."/>
            <person name="Kuo A."/>
            <person name="Mondo S."/>
            <person name="Pangilinan J."/>
            <person name="Riley R."/>
            <person name="LaButti K."/>
            <person name="Andreopoulos B."/>
            <person name="Lipzen A."/>
            <person name="Chen C."/>
            <person name="Yan M."/>
            <person name="Daum C."/>
            <person name="Ng V."/>
            <person name="Clum A."/>
            <person name="Steindorff A."/>
            <person name="Ohm R.A."/>
            <person name="Martin F."/>
            <person name="Silar P."/>
            <person name="Natvig D.O."/>
            <person name="Lalanne C."/>
            <person name="Gautier V."/>
            <person name="Ament-Velasquez S.L."/>
            <person name="Kruys A."/>
            <person name="Hutchinson M.I."/>
            <person name="Powell A.J."/>
            <person name="Barry K."/>
            <person name="Miller A.N."/>
            <person name="Grigoriev I.V."/>
            <person name="Debuchy R."/>
            <person name="Gladieux P."/>
            <person name="Hiltunen Thoren M."/>
            <person name="Johannesson H."/>
        </authorList>
    </citation>
    <scope>NUCLEOTIDE SEQUENCE</scope>
    <source>
        <strain evidence="3">CBS 103.79</strain>
    </source>
</reference>
<keyword evidence="4" id="KW-1185">Reference proteome</keyword>
<name>A0AAN6MQ34_9PEZI</name>